<gene>
    <name evidence="1" type="ORF">HPB49_017856</name>
</gene>
<name>A0ACB8DK97_DERSI</name>
<evidence type="ECO:0000313" key="2">
    <source>
        <dbReference type="Proteomes" id="UP000821865"/>
    </source>
</evidence>
<protein>
    <submittedName>
        <fullName evidence="1">Uncharacterized protein</fullName>
    </submittedName>
</protein>
<proteinExistence type="predicted"/>
<keyword evidence="2" id="KW-1185">Reference proteome</keyword>
<accession>A0ACB8DK97</accession>
<reference evidence="1" key="1">
    <citation type="submission" date="2020-05" db="EMBL/GenBank/DDBJ databases">
        <title>Large-scale comparative analyses of tick genomes elucidate their genetic diversity and vector capacities.</title>
        <authorList>
            <person name="Jia N."/>
            <person name="Wang J."/>
            <person name="Shi W."/>
            <person name="Du L."/>
            <person name="Sun Y."/>
            <person name="Zhan W."/>
            <person name="Jiang J."/>
            <person name="Wang Q."/>
            <person name="Zhang B."/>
            <person name="Ji P."/>
            <person name="Sakyi L.B."/>
            <person name="Cui X."/>
            <person name="Yuan T."/>
            <person name="Jiang B."/>
            <person name="Yang W."/>
            <person name="Lam T.T.-Y."/>
            <person name="Chang Q."/>
            <person name="Ding S."/>
            <person name="Wang X."/>
            <person name="Zhu J."/>
            <person name="Ruan X."/>
            <person name="Zhao L."/>
            <person name="Wei J."/>
            <person name="Que T."/>
            <person name="Du C."/>
            <person name="Cheng J."/>
            <person name="Dai P."/>
            <person name="Han X."/>
            <person name="Huang E."/>
            <person name="Gao Y."/>
            <person name="Liu J."/>
            <person name="Shao H."/>
            <person name="Ye R."/>
            <person name="Li L."/>
            <person name="Wei W."/>
            <person name="Wang X."/>
            <person name="Wang C."/>
            <person name="Yang T."/>
            <person name="Huo Q."/>
            <person name="Li W."/>
            <person name="Guo W."/>
            <person name="Chen H."/>
            <person name="Zhou L."/>
            <person name="Ni X."/>
            <person name="Tian J."/>
            <person name="Zhou Y."/>
            <person name="Sheng Y."/>
            <person name="Liu T."/>
            <person name="Pan Y."/>
            <person name="Xia L."/>
            <person name="Li J."/>
            <person name="Zhao F."/>
            <person name="Cao W."/>
        </authorList>
    </citation>
    <scope>NUCLEOTIDE SEQUENCE</scope>
    <source>
        <strain evidence="1">Dsil-2018</strain>
    </source>
</reference>
<dbReference type="Proteomes" id="UP000821865">
    <property type="component" value="Chromosome 11"/>
</dbReference>
<comment type="caution">
    <text evidence="1">The sequence shown here is derived from an EMBL/GenBank/DDBJ whole genome shotgun (WGS) entry which is preliminary data.</text>
</comment>
<evidence type="ECO:0000313" key="1">
    <source>
        <dbReference type="EMBL" id="KAH7971007.1"/>
    </source>
</evidence>
<organism evidence="1 2">
    <name type="scientific">Dermacentor silvarum</name>
    <name type="common">Tick</name>
    <dbReference type="NCBI Taxonomy" id="543639"/>
    <lineage>
        <taxon>Eukaryota</taxon>
        <taxon>Metazoa</taxon>
        <taxon>Ecdysozoa</taxon>
        <taxon>Arthropoda</taxon>
        <taxon>Chelicerata</taxon>
        <taxon>Arachnida</taxon>
        <taxon>Acari</taxon>
        <taxon>Parasitiformes</taxon>
        <taxon>Ixodida</taxon>
        <taxon>Ixodoidea</taxon>
        <taxon>Ixodidae</taxon>
        <taxon>Rhipicephalinae</taxon>
        <taxon>Dermacentor</taxon>
    </lineage>
</organism>
<dbReference type="EMBL" id="CM023480">
    <property type="protein sequence ID" value="KAH7971007.1"/>
    <property type="molecule type" value="Genomic_DNA"/>
</dbReference>
<sequence>MTQRWPASERTSGSGFTETSPCACSSPSSSFNGGINQTHLPILCGVVAGLLHYFLLVAFAWMFLEGFQIYTVLMEPMDGHRSWLWWFCSLTYIAPAVIVSIAAIIVPYSFGTSSYCWL</sequence>